<feature type="transmembrane region" description="Helical" evidence="6">
    <location>
        <begin position="6"/>
        <end position="25"/>
    </location>
</feature>
<evidence type="ECO:0000256" key="1">
    <source>
        <dbReference type="ARBA" id="ARBA00004236"/>
    </source>
</evidence>
<dbReference type="EMBL" id="KM886862">
    <property type="protein sequence ID" value="AJA33892.1"/>
    <property type="molecule type" value="Genomic_DNA"/>
</dbReference>
<keyword evidence="4 6" id="KW-1133">Transmembrane helix</keyword>
<dbReference type="InterPro" id="IPR022781">
    <property type="entry name" value="Flagellar_biosynth_FliO"/>
</dbReference>
<keyword evidence="5 6" id="KW-0472">Membrane</keyword>
<sequence length="121" mass="13940">MEVFFSLIKVSVFLLIIIYLINISLKYLNKYTNQTNNTFQILRKIAVSKTSSIGVVQIVDKYYVMSFAEQQNQILKELTADEAAKFVASLNQKKQSKEQPEFTEILKKVTKKLANKKGSRK</sequence>
<evidence type="ECO:0000313" key="7">
    <source>
        <dbReference type="EMBL" id="AJA33892.1"/>
    </source>
</evidence>
<dbReference type="Pfam" id="PF04347">
    <property type="entry name" value="FliO"/>
    <property type="match status" value="1"/>
</dbReference>
<name>A0A0A7RF89_9LACO</name>
<comment type="subcellular location">
    <subcellularLocation>
        <location evidence="1">Cell membrane</location>
    </subcellularLocation>
</comment>
<dbReference type="GO" id="GO:0016020">
    <property type="term" value="C:membrane"/>
    <property type="evidence" value="ECO:0007669"/>
    <property type="project" value="InterPro"/>
</dbReference>
<dbReference type="GO" id="GO:0044781">
    <property type="term" value="P:bacterial-type flagellum organization"/>
    <property type="evidence" value="ECO:0007669"/>
    <property type="project" value="InterPro"/>
</dbReference>
<gene>
    <name evidence="7" type="primary">fliO</name>
</gene>
<keyword evidence="7" id="KW-0966">Cell projection</keyword>
<reference evidence="7" key="1">
    <citation type="journal article" date="2014" name="Appl. Environ. Microbiol.">
        <title>Detection and genomic characterization of motility in Lactobacillus curvatus: confirmation of motility in a species outside the Lactobacillus salivarius clade.</title>
        <authorList>
            <person name="Cousin F.J."/>
            <person name="Lynch S.M."/>
            <person name="Harris H.M."/>
            <person name="McCann A."/>
            <person name="Lynch D.B."/>
            <person name="Neville B.A."/>
            <person name="Irisawa T."/>
            <person name="Okada S."/>
            <person name="Endo A."/>
            <person name="O'Toole P.W."/>
        </authorList>
    </citation>
    <scope>NUCLEOTIDE SEQUENCE</scope>
    <source>
        <strain evidence="7">DSM 19910</strain>
    </source>
</reference>
<organism evidence="7">
    <name type="scientific">Liquorilactobacillus capillatus</name>
    <dbReference type="NCBI Taxonomy" id="480931"/>
    <lineage>
        <taxon>Bacteria</taxon>
        <taxon>Bacillati</taxon>
        <taxon>Bacillota</taxon>
        <taxon>Bacilli</taxon>
        <taxon>Lactobacillales</taxon>
        <taxon>Lactobacillaceae</taxon>
        <taxon>Liquorilactobacillus</taxon>
    </lineage>
</organism>
<proteinExistence type="predicted"/>
<keyword evidence="2" id="KW-1003">Cell membrane</keyword>
<dbReference type="AlphaFoldDB" id="A0A0A7RF89"/>
<protein>
    <submittedName>
        <fullName evidence="7">Flagellar protein FliO/FliZ</fullName>
    </submittedName>
</protein>
<evidence type="ECO:0000256" key="6">
    <source>
        <dbReference type="SAM" id="Phobius"/>
    </source>
</evidence>
<keyword evidence="3 6" id="KW-0812">Transmembrane</keyword>
<keyword evidence="7" id="KW-0282">Flagellum</keyword>
<evidence type="ECO:0000256" key="5">
    <source>
        <dbReference type="ARBA" id="ARBA00023136"/>
    </source>
</evidence>
<evidence type="ECO:0000256" key="3">
    <source>
        <dbReference type="ARBA" id="ARBA00022692"/>
    </source>
</evidence>
<evidence type="ECO:0000256" key="2">
    <source>
        <dbReference type="ARBA" id="ARBA00022475"/>
    </source>
</evidence>
<accession>A0A0A7RF89</accession>
<evidence type="ECO:0000256" key="4">
    <source>
        <dbReference type="ARBA" id="ARBA00022989"/>
    </source>
</evidence>
<keyword evidence="7" id="KW-0969">Cilium</keyword>